<evidence type="ECO:0000259" key="1">
    <source>
        <dbReference type="Pfam" id="PF12867"/>
    </source>
</evidence>
<keyword evidence="3" id="KW-1185">Reference proteome</keyword>
<reference evidence="2" key="1">
    <citation type="submission" date="2022-10" db="EMBL/GenBank/DDBJ databases">
        <title>The complete genomes of actinobacterial strains from the NBC collection.</title>
        <authorList>
            <person name="Joergensen T.S."/>
            <person name="Alvarez Arevalo M."/>
            <person name="Sterndorff E.B."/>
            <person name="Faurdal D."/>
            <person name="Vuksanovic O."/>
            <person name="Mourched A.-S."/>
            <person name="Charusanti P."/>
            <person name="Shaw S."/>
            <person name="Blin K."/>
            <person name="Weber T."/>
        </authorList>
    </citation>
    <scope>NUCLEOTIDE SEQUENCE</scope>
    <source>
        <strain evidence="2">NBC_01482</strain>
    </source>
</reference>
<gene>
    <name evidence="2" type="ORF">OG563_20460</name>
</gene>
<dbReference type="InterPro" id="IPR024775">
    <property type="entry name" value="DinB-like"/>
</dbReference>
<sequence>MLAGGGRVLRQRTAPDVWSPLEYACHVRDVLLAQRERVLLARRVDTPALEPMGRDERVEHDGYNEQQPADVARQLDDAALLFANVLDRLTRADWDRSIIYNFPQRQERPLRWLALHTLHELRHHLLDIRRQLDS</sequence>
<dbReference type="InterPro" id="IPR034660">
    <property type="entry name" value="DinB/YfiT-like"/>
</dbReference>
<dbReference type="SUPFAM" id="SSF109854">
    <property type="entry name" value="DinB/YfiT-like putative metalloenzymes"/>
    <property type="match status" value="1"/>
</dbReference>
<protein>
    <submittedName>
        <fullName evidence="2">DinB family protein</fullName>
    </submittedName>
</protein>
<evidence type="ECO:0000313" key="3">
    <source>
        <dbReference type="Proteomes" id="UP001432062"/>
    </source>
</evidence>
<dbReference type="Pfam" id="PF12867">
    <property type="entry name" value="DinB_2"/>
    <property type="match status" value="1"/>
</dbReference>
<accession>A0ABZ1Z6M9</accession>
<dbReference type="Proteomes" id="UP001432062">
    <property type="component" value="Chromosome"/>
</dbReference>
<name>A0ABZ1Z6M9_9NOCA</name>
<proteinExistence type="predicted"/>
<evidence type="ECO:0000313" key="2">
    <source>
        <dbReference type="EMBL" id="WUV51158.1"/>
    </source>
</evidence>
<feature type="domain" description="DinB-like" evidence="1">
    <location>
        <begin position="9"/>
        <end position="127"/>
    </location>
</feature>
<dbReference type="Gene3D" id="1.20.120.450">
    <property type="entry name" value="dinb family like domain"/>
    <property type="match status" value="1"/>
</dbReference>
<dbReference type="EMBL" id="CP109441">
    <property type="protein sequence ID" value="WUV51158.1"/>
    <property type="molecule type" value="Genomic_DNA"/>
</dbReference>
<organism evidence="2 3">
    <name type="scientific">Nocardia vinacea</name>
    <dbReference type="NCBI Taxonomy" id="96468"/>
    <lineage>
        <taxon>Bacteria</taxon>
        <taxon>Bacillati</taxon>
        <taxon>Actinomycetota</taxon>
        <taxon>Actinomycetes</taxon>
        <taxon>Mycobacteriales</taxon>
        <taxon>Nocardiaceae</taxon>
        <taxon>Nocardia</taxon>
    </lineage>
</organism>